<evidence type="ECO:0000313" key="1">
    <source>
        <dbReference type="EMBL" id="PTQ82072.1"/>
    </source>
</evidence>
<organism evidence="1 2">
    <name type="scientific">Nitrosospira multiformis</name>
    <dbReference type="NCBI Taxonomy" id="1231"/>
    <lineage>
        <taxon>Bacteria</taxon>
        <taxon>Pseudomonadati</taxon>
        <taxon>Pseudomonadota</taxon>
        <taxon>Betaproteobacteria</taxon>
        <taxon>Nitrosomonadales</taxon>
        <taxon>Nitrosomonadaceae</taxon>
        <taxon>Nitrosospira</taxon>
    </lineage>
</organism>
<gene>
    <name evidence="1" type="ORF">C8R21_10651</name>
</gene>
<dbReference type="AlphaFoldDB" id="A0A2T5IE14"/>
<sequence>MSKSKEKSALAIENSAVTVLPSPKLNLHDLEAVRREMARVYRDMRGGAIDTQDGTRLVYVLGEMRKLFEIIELERRIHALEEKR</sequence>
<protein>
    <submittedName>
        <fullName evidence="1">Uncharacterized protein</fullName>
    </submittedName>
</protein>
<dbReference type="RefSeq" id="WP_107761685.1">
    <property type="nucleotide sequence ID" value="NZ_QAOK01000006.1"/>
</dbReference>
<evidence type="ECO:0000313" key="2">
    <source>
        <dbReference type="Proteomes" id="UP000244152"/>
    </source>
</evidence>
<dbReference type="EMBL" id="QAOK01000006">
    <property type="protein sequence ID" value="PTQ82072.1"/>
    <property type="molecule type" value="Genomic_DNA"/>
</dbReference>
<dbReference type="Proteomes" id="UP000244152">
    <property type="component" value="Unassembled WGS sequence"/>
</dbReference>
<accession>A0A2T5IE14</accession>
<reference evidence="1 2" key="1">
    <citation type="submission" date="2018-04" db="EMBL/GenBank/DDBJ databases">
        <title>Active sludge and wastewater microbial communities from Klosterneuburg, Austria.</title>
        <authorList>
            <person name="Wagner M."/>
        </authorList>
    </citation>
    <scope>NUCLEOTIDE SEQUENCE [LARGE SCALE GENOMIC DNA]</scope>
    <source>
        <strain evidence="1 2">Nl12</strain>
    </source>
</reference>
<proteinExistence type="predicted"/>
<name>A0A2T5IE14_9PROT</name>
<comment type="caution">
    <text evidence="1">The sequence shown here is derived from an EMBL/GenBank/DDBJ whole genome shotgun (WGS) entry which is preliminary data.</text>
</comment>